<dbReference type="GO" id="GO:0016020">
    <property type="term" value="C:membrane"/>
    <property type="evidence" value="ECO:0007669"/>
    <property type="project" value="GOC"/>
</dbReference>
<comment type="catalytic activity">
    <reaction evidence="7">
        <text>a UDP-3-O-[(3R)-3-hydroxyacyl]-alpha-D-glucosamine + a (3R)-hydroxyacyl-[ACP] = a UDP-2-N,3-O-bis[(3R)-3-hydroxyacyl]-alpha-D-glucosamine + holo-[ACP] + H(+)</text>
        <dbReference type="Rhea" id="RHEA:53836"/>
        <dbReference type="Rhea" id="RHEA-COMP:9685"/>
        <dbReference type="Rhea" id="RHEA-COMP:9945"/>
        <dbReference type="ChEBI" id="CHEBI:15378"/>
        <dbReference type="ChEBI" id="CHEBI:64479"/>
        <dbReference type="ChEBI" id="CHEBI:78827"/>
        <dbReference type="ChEBI" id="CHEBI:137740"/>
        <dbReference type="ChEBI" id="CHEBI:137748"/>
        <dbReference type="EC" id="2.3.1.191"/>
    </reaction>
</comment>
<reference evidence="10" key="1">
    <citation type="submission" date="2015-03" db="EMBL/GenBank/DDBJ databases">
        <title>Draft genome sequence of a novel methanotroph (Sn10-6) isolated from flooded ricefield rhizosphere in India.</title>
        <authorList>
            <person name="Pandit P.S."/>
            <person name="Pore S.D."/>
            <person name="Arora P."/>
            <person name="Kapse N.G."/>
            <person name="Dhakephalkar P.K."/>
            <person name="Rahalkar M.C."/>
        </authorList>
    </citation>
    <scope>NUCLEOTIDE SEQUENCE [LARGE SCALE GENOMIC DNA]</scope>
    <source>
        <strain evidence="10">Sn10-6</strain>
    </source>
</reference>
<proteinExistence type="inferred from homology"/>
<dbReference type="Pfam" id="PF00132">
    <property type="entry name" value="Hexapep"/>
    <property type="match status" value="1"/>
</dbReference>
<keyword evidence="4 7" id="KW-0677">Repeat</keyword>
<dbReference type="HAMAP" id="MF_00523">
    <property type="entry name" value="LpxD"/>
    <property type="match status" value="1"/>
</dbReference>
<dbReference type="EC" id="2.3.1.191" evidence="7"/>
<evidence type="ECO:0000256" key="1">
    <source>
        <dbReference type="ARBA" id="ARBA00022516"/>
    </source>
</evidence>
<feature type="active site" description="Proton acceptor" evidence="7">
    <location>
        <position position="242"/>
    </location>
</feature>
<sequence length="348" mass="36704">MSITLEYLANLCDAELVSGNPSTEISSAADIKSAKPGQITQFTNAKYSHYLKDSLASACFVGMSFTVSDAPSGMALLRSQDPELSFIKALHSLHPEHSVGNGVADTAVVADSAQLADSVFVGAYAIIGQNTRINEHSEILPGAYIGNHVTIGKHCRIHPYAVIYDHTVIGDYVVIHAGAVIGADGFGYKFRNYQHIKVPQVGNVVLGDHVEVGANTCIDRGALGSTSIGEGSKIDNLVQIGHNNQIGKHVIMCGQVGVSGSCHIDDYATLAGSVGIADHVKIGQAAIIMARSGVAGDVAAGAHMFGSPAKDKRTAYKEQIALSRLPDMVKTLKQLEEKISALENTLKK</sequence>
<name>A0A0F3IFK1_9GAMM</name>
<evidence type="ECO:0000259" key="8">
    <source>
        <dbReference type="Pfam" id="PF04613"/>
    </source>
</evidence>
<evidence type="ECO:0000256" key="5">
    <source>
        <dbReference type="ARBA" id="ARBA00023098"/>
    </source>
</evidence>
<keyword evidence="10" id="KW-1185">Reference proteome</keyword>
<evidence type="ECO:0000256" key="2">
    <source>
        <dbReference type="ARBA" id="ARBA00022556"/>
    </source>
</evidence>
<dbReference type="Pfam" id="PF04613">
    <property type="entry name" value="LpxD"/>
    <property type="match status" value="1"/>
</dbReference>
<dbReference type="NCBIfam" id="TIGR01853">
    <property type="entry name" value="lipid_A_lpxD"/>
    <property type="match status" value="1"/>
</dbReference>
<dbReference type="CDD" id="cd03352">
    <property type="entry name" value="LbH_LpxD"/>
    <property type="match status" value="1"/>
</dbReference>
<dbReference type="EMBL" id="LAJX01000206">
    <property type="protein sequence ID" value="KJV05565.1"/>
    <property type="molecule type" value="Genomic_DNA"/>
</dbReference>
<dbReference type="GO" id="GO:0009245">
    <property type="term" value="P:lipid A biosynthetic process"/>
    <property type="evidence" value="ECO:0007669"/>
    <property type="project" value="UniProtKB-UniRule"/>
</dbReference>
<keyword evidence="6 7" id="KW-0012">Acyltransferase</keyword>
<dbReference type="PANTHER" id="PTHR43378:SF2">
    <property type="entry name" value="UDP-3-O-ACYLGLUCOSAMINE N-ACYLTRANSFERASE 1, MITOCHONDRIAL-RELATED"/>
    <property type="match status" value="1"/>
</dbReference>
<dbReference type="Gene3D" id="2.160.10.10">
    <property type="entry name" value="Hexapeptide repeat proteins"/>
    <property type="match status" value="1"/>
</dbReference>
<organism evidence="9 10">
    <name type="scientific">Methylocucumis oryzae</name>
    <dbReference type="NCBI Taxonomy" id="1632867"/>
    <lineage>
        <taxon>Bacteria</taxon>
        <taxon>Pseudomonadati</taxon>
        <taxon>Pseudomonadota</taxon>
        <taxon>Gammaproteobacteria</taxon>
        <taxon>Methylococcales</taxon>
        <taxon>Methylococcaceae</taxon>
        <taxon>Methylocucumis</taxon>
    </lineage>
</organism>
<feature type="domain" description="UDP-3-O-[3-hydroxymyristoyl] glucosamine N-acyltransferase non-repeat region" evidence="8">
    <location>
        <begin position="23"/>
        <end position="91"/>
    </location>
</feature>
<dbReference type="Proteomes" id="UP000033684">
    <property type="component" value="Unassembled WGS sequence"/>
</dbReference>
<dbReference type="InterPro" id="IPR011004">
    <property type="entry name" value="Trimer_LpxA-like_sf"/>
</dbReference>
<comment type="function">
    <text evidence="7">Catalyzes the N-acylation of UDP-3-O-acylglucosamine using 3-hydroxyacyl-ACP as the acyl donor. Is involved in the biosynthesis of lipid A, a phosphorylated glycolipid that anchors the lipopolysaccharide to the outer membrane of the cell.</text>
</comment>
<keyword evidence="3 7" id="KW-0808">Transferase</keyword>
<keyword evidence="2 7" id="KW-0441">Lipid A biosynthesis</keyword>
<gene>
    <name evidence="7" type="primary">lpxD</name>
    <name evidence="9" type="ORF">VZ94_17285</name>
</gene>
<dbReference type="NCBIfam" id="NF002060">
    <property type="entry name" value="PRK00892.1"/>
    <property type="match status" value="1"/>
</dbReference>
<evidence type="ECO:0000256" key="6">
    <source>
        <dbReference type="ARBA" id="ARBA00023315"/>
    </source>
</evidence>
<protein>
    <recommendedName>
        <fullName evidence="7">UDP-3-O-acylglucosamine N-acyltransferase</fullName>
        <ecNumber evidence="7">2.3.1.191</ecNumber>
    </recommendedName>
</protein>
<dbReference type="SUPFAM" id="SSF51161">
    <property type="entry name" value="Trimeric LpxA-like enzymes"/>
    <property type="match status" value="1"/>
</dbReference>
<dbReference type="GO" id="GO:0016410">
    <property type="term" value="F:N-acyltransferase activity"/>
    <property type="evidence" value="ECO:0007669"/>
    <property type="project" value="InterPro"/>
</dbReference>
<dbReference type="GO" id="GO:0103118">
    <property type="term" value="F:UDP-3-O-[(3R)-3-hydroxyacyl]-glucosamine N-acyltransferase activity"/>
    <property type="evidence" value="ECO:0007669"/>
    <property type="project" value="UniProtKB-EC"/>
</dbReference>
<dbReference type="Gene3D" id="3.40.1390.10">
    <property type="entry name" value="MurE/MurF, N-terminal domain"/>
    <property type="match status" value="1"/>
</dbReference>
<evidence type="ECO:0000313" key="10">
    <source>
        <dbReference type="Proteomes" id="UP000033684"/>
    </source>
</evidence>
<dbReference type="InterPro" id="IPR001451">
    <property type="entry name" value="Hexapep"/>
</dbReference>
<dbReference type="PANTHER" id="PTHR43378">
    <property type="entry name" value="UDP-3-O-ACYLGLUCOSAMINE N-ACYLTRANSFERASE"/>
    <property type="match status" value="1"/>
</dbReference>
<reference evidence="9 10" key="2">
    <citation type="journal article" date="2016" name="Microb. Ecol.">
        <title>Genome Characteristics of a Novel Type I Methanotroph (Sn10-6) Isolated from a Flooded Indian Rice Field.</title>
        <authorList>
            <person name="Rahalkar M.C."/>
            <person name="Pandit P.S."/>
            <person name="Dhakephalkar P.K."/>
            <person name="Pore S."/>
            <person name="Arora P."/>
            <person name="Kapse N."/>
        </authorList>
    </citation>
    <scope>NUCLEOTIDE SEQUENCE [LARGE SCALE GENOMIC DNA]</scope>
    <source>
        <strain evidence="9 10">Sn10-6</strain>
    </source>
</reference>
<evidence type="ECO:0000313" key="9">
    <source>
        <dbReference type="EMBL" id="KJV05565.1"/>
    </source>
</evidence>
<comment type="pathway">
    <text evidence="7">Bacterial outer membrane biogenesis; LPS lipid A biosynthesis.</text>
</comment>
<comment type="similarity">
    <text evidence="7">Belongs to the transferase hexapeptide repeat family. LpxD subfamily.</text>
</comment>
<accession>A0A0F3IFK1</accession>
<evidence type="ECO:0000256" key="7">
    <source>
        <dbReference type="HAMAP-Rule" id="MF_00523"/>
    </source>
</evidence>
<dbReference type="AlphaFoldDB" id="A0A0F3IFK1"/>
<dbReference type="PATRIC" id="fig|1632867.3.peg.2400"/>
<comment type="subunit">
    <text evidence="7">Homotrimer.</text>
</comment>
<dbReference type="InterPro" id="IPR020573">
    <property type="entry name" value="UDP_GlcNAc_AcTrfase_non-rep"/>
</dbReference>
<dbReference type="RefSeq" id="WP_045780174.1">
    <property type="nucleotide sequence ID" value="NZ_LAJX01000206.1"/>
</dbReference>
<comment type="caution">
    <text evidence="9">The sequence shown here is derived from an EMBL/GenBank/DDBJ whole genome shotgun (WGS) entry which is preliminary data.</text>
</comment>
<keyword evidence="1 7" id="KW-0444">Lipid biosynthesis</keyword>
<dbReference type="UniPathway" id="UPA00973"/>
<dbReference type="OrthoDB" id="9784739at2"/>
<dbReference type="InterPro" id="IPR007691">
    <property type="entry name" value="LpxD"/>
</dbReference>
<keyword evidence="5 7" id="KW-0443">Lipid metabolism</keyword>
<evidence type="ECO:0000256" key="3">
    <source>
        <dbReference type="ARBA" id="ARBA00022679"/>
    </source>
</evidence>
<evidence type="ECO:0000256" key="4">
    <source>
        <dbReference type="ARBA" id="ARBA00022737"/>
    </source>
</evidence>